<dbReference type="Gene3D" id="1.10.10.60">
    <property type="entry name" value="Homeodomain-like"/>
    <property type="match status" value="1"/>
</dbReference>
<keyword evidence="2" id="KW-0238">DNA-binding</keyword>
<keyword evidence="6" id="KW-1185">Reference proteome</keyword>
<dbReference type="InterPro" id="IPR035418">
    <property type="entry name" value="AraC-bd_2"/>
</dbReference>
<dbReference type="PROSITE" id="PS00041">
    <property type="entry name" value="HTH_ARAC_FAMILY_1"/>
    <property type="match status" value="1"/>
</dbReference>
<evidence type="ECO:0000256" key="3">
    <source>
        <dbReference type="ARBA" id="ARBA00023163"/>
    </source>
</evidence>
<dbReference type="SMART" id="SM00342">
    <property type="entry name" value="HTH_ARAC"/>
    <property type="match status" value="1"/>
</dbReference>
<evidence type="ECO:0000256" key="2">
    <source>
        <dbReference type="ARBA" id="ARBA00023125"/>
    </source>
</evidence>
<dbReference type="Proteomes" id="UP001500102">
    <property type="component" value="Unassembled WGS sequence"/>
</dbReference>
<organism evidence="5 6">
    <name type="scientific">Arthrobacter humicola</name>
    <dbReference type="NCBI Taxonomy" id="409291"/>
    <lineage>
        <taxon>Bacteria</taxon>
        <taxon>Bacillati</taxon>
        <taxon>Actinomycetota</taxon>
        <taxon>Actinomycetes</taxon>
        <taxon>Micrococcales</taxon>
        <taxon>Micrococcaceae</taxon>
        <taxon>Arthrobacter</taxon>
    </lineage>
</organism>
<dbReference type="InterPro" id="IPR009057">
    <property type="entry name" value="Homeodomain-like_sf"/>
</dbReference>
<dbReference type="SUPFAM" id="SSF46689">
    <property type="entry name" value="Homeodomain-like"/>
    <property type="match status" value="1"/>
</dbReference>
<sequence length="316" mass="34754">MTSVLDTRSVPPAERRDYWSAGIAERFFPMRVESFGAPSFEARMASGQIGPVGVRSIQGLAHRVARTQRMISTADPECILLYLMARGKIHIEQDDRSCALRPGEIACQDTSRPSTFEGREGFEVLVFSIPKWFIGAQAKGIARRSATRVDSGQGRLAGPATPFLAHLARTTTSGGGLSSPDGEGASQMLLPLLRSMYGGQEISDPRPGPEALLAQMQRYVMEHLHEPELGPERIAQAHYVSTRYVHKIFASSGTGVSSWIRERRLEGAAGELRRSPETTIATVATRWGYRHPASFSRAFREVHGCAPREARQQPKP</sequence>
<keyword evidence="1" id="KW-0805">Transcription regulation</keyword>
<evidence type="ECO:0000259" key="4">
    <source>
        <dbReference type="PROSITE" id="PS01124"/>
    </source>
</evidence>
<dbReference type="PANTHER" id="PTHR46796">
    <property type="entry name" value="HTH-TYPE TRANSCRIPTIONAL ACTIVATOR RHAS-RELATED"/>
    <property type="match status" value="1"/>
</dbReference>
<gene>
    <name evidence="5" type="ORF">GCM10009825_22950</name>
</gene>
<name>A0ABN2Z5L8_9MICC</name>
<dbReference type="InterPro" id="IPR018062">
    <property type="entry name" value="HTH_AraC-typ_CS"/>
</dbReference>
<protein>
    <submittedName>
        <fullName evidence="5">Helix-turn-helix domain-containing protein</fullName>
    </submittedName>
</protein>
<accession>A0ABN2Z5L8</accession>
<proteinExistence type="predicted"/>
<comment type="caution">
    <text evidence="5">The sequence shown here is derived from an EMBL/GenBank/DDBJ whole genome shotgun (WGS) entry which is preliminary data.</text>
</comment>
<dbReference type="Pfam" id="PF12833">
    <property type="entry name" value="HTH_18"/>
    <property type="match status" value="1"/>
</dbReference>
<dbReference type="PANTHER" id="PTHR46796:SF6">
    <property type="entry name" value="ARAC SUBFAMILY"/>
    <property type="match status" value="1"/>
</dbReference>
<dbReference type="EMBL" id="BAAAQB010000031">
    <property type="protein sequence ID" value="GAA2137161.1"/>
    <property type="molecule type" value="Genomic_DNA"/>
</dbReference>
<reference evidence="5 6" key="1">
    <citation type="journal article" date="2019" name="Int. J. Syst. Evol. Microbiol.">
        <title>The Global Catalogue of Microorganisms (GCM) 10K type strain sequencing project: providing services to taxonomists for standard genome sequencing and annotation.</title>
        <authorList>
            <consortium name="The Broad Institute Genomics Platform"/>
            <consortium name="The Broad Institute Genome Sequencing Center for Infectious Disease"/>
            <person name="Wu L."/>
            <person name="Ma J."/>
        </authorList>
    </citation>
    <scope>NUCLEOTIDE SEQUENCE [LARGE SCALE GENOMIC DNA]</scope>
    <source>
        <strain evidence="5 6">JCM 15921</strain>
    </source>
</reference>
<evidence type="ECO:0000313" key="5">
    <source>
        <dbReference type="EMBL" id="GAA2137161.1"/>
    </source>
</evidence>
<dbReference type="RefSeq" id="WP_344365648.1">
    <property type="nucleotide sequence ID" value="NZ_BAAAQB010000031.1"/>
</dbReference>
<dbReference type="InterPro" id="IPR018060">
    <property type="entry name" value="HTH_AraC"/>
</dbReference>
<dbReference type="Pfam" id="PF14525">
    <property type="entry name" value="AraC_binding_2"/>
    <property type="match status" value="1"/>
</dbReference>
<keyword evidence="3" id="KW-0804">Transcription</keyword>
<evidence type="ECO:0000313" key="6">
    <source>
        <dbReference type="Proteomes" id="UP001500102"/>
    </source>
</evidence>
<dbReference type="PROSITE" id="PS01124">
    <property type="entry name" value="HTH_ARAC_FAMILY_2"/>
    <property type="match status" value="1"/>
</dbReference>
<feature type="domain" description="HTH araC/xylS-type" evidence="4">
    <location>
        <begin position="214"/>
        <end position="313"/>
    </location>
</feature>
<dbReference type="InterPro" id="IPR050204">
    <property type="entry name" value="AraC_XylS_family_regulators"/>
</dbReference>
<evidence type="ECO:0000256" key="1">
    <source>
        <dbReference type="ARBA" id="ARBA00023015"/>
    </source>
</evidence>